<name>A0A7W3LLI5_ACTNM</name>
<dbReference type="SUPFAM" id="SSF88946">
    <property type="entry name" value="Sigma2 domain of RNA polymerase sigma factors"/>
    <property type="match status" value="1"/>
</dbReference>
<feature type="domain" description="RNA polymerase sigma factor 70 region 4 type 2" evidence="7">
    <location>
        <begin position="125"/>
        <end position="177"/>
    </location>
</feature>
<dbReference type="PANTHER" id="PTHR43133:SF52">
    <property type="entry name" value="ECF RNA POLYMERASE SIGMA FACTOR SIGL"/>
    <property type="match status" value="1"/>
</dbReference>
<organism evidence="8 9">
    <name type="scientific">Actinomadura namibiensis</name>
    <dbReference type="NCBI Taxonomy" id="182080"/>
    <lineage>
        <taxon>Bacteria</taxon>
        <taxon>Bacillati</taxon>
        <taxon>Actinomycetota</taxon>
        <taxon>Actinomycetes</taxon>
        <taxon>Streptosporangiales</taxon>
        <taxon>Thermomonosporaceae</taxon>
        <taxon>Actinomadura</taxon>
    </lineage>
</organism>
<dbReference type="PANTHER" id="PTHR43133">
    <property type="entry name" value="RNA POLYMERASE ECF-TYPE SIGMA FACTO"/>
    <property type="match status" value="1"/>
</dbReference>
<gene>
    <name evidence="8" type="ORF">HNR61_001969</name>
</gene>
<dbReference type="Proteomes" id="UP000572680">
    <property type="component" value="Unassembled WGS sequence"/>
</dbReference>
<reference evidence="8 9" key="1">
    <citation type="submission" date="2020-08" db="EMBL/GenBank/DDBJ databases">
        <title>Genomic Encyclopedia of Type Strains, Phase IV (KMG-IV): sequencing the most valuable type-strain genomes for metagenomic binning, comparative biology and taxonomic classification.</title>
        <authorList>
            <person name="Goeker M."/>
        </authorList>
    </citation>
    <scope>NUCLEOTIDE SEQUENCE [LARGE SCALE GENOMIC DNA]</scope>
    <source>
        <strain evidence="8 9">DSM 44197</strain>
    </source>
</reference>
<dbReference type="RefSeq" id="WP_182842785.1">
    <property type="nucleotide sequence ID" value="NZ_BAAALP010000002.1"/>
</dbReference>
<proteinExistence type="inferred from homology"/>
<dbReference type="InterPro" id="IPR013249">
    <property type="entry name" value="RNA_pol_sigma70_r4_t2"/>
</dbReference>
<dbReference type="InterPro" id="IPR039425">
    <property type="entry name" value="RNA_pol_sigma-70-like"/>
</dbReference>
<evidence type="ECO:0000256" key="4">
    <source>
        <dbReference type="ARBA" id="ARBA00023125"/>
    </source>
</evidence>
<keyword evidence="3" id="KW-0731">Sigma factor</keyword>
<sequence length="192" mass="21312">MTAVRTESDAEVIERSLREPEAFAALYDQHAPAVHRYLARRLGPDLADDLMAETFLRAFQRRARYDRARPDARPWLYGIATNLVGGHRRAEVRFWRMIARTGIDPAVDSPADRIAERVSAQGERAALAAALARLNRGQRDVLLLTAAGELTPAEIAEALGVAPGTVHSRLNRARRRMRAALDGRDPLTNAKD</sequence>
<comment type="similarity">
    <text evidence="1">Belongs to the sigma-70 factor family. ECF subfamily.</text>
</comment>
<dbReference type="InterPro" id="IPR013325">
    <property type="entry name" value="RNA_pol_sigma_r2"/>
</dbReference>
<comment type="caution">
    <text evidence="8">The sequence shown here is derived from an EMBL/GenBank/DDBJ whole genome shotgun (WGS) entry which is preliminary data.</text>
</comment>
<keyword evidence="4" id="KW-0238">DNA-binding</keyword>
<evidence type="ECO:0000259" key="7">
    <source>
        <dbReference type="Pfam" id="PF08281"/>
    </source>
</evidence>
<dbReference type="InterPro" id="IPR007627">
    <property type="entry name" value="RNA_pol_sigma70_r2"/>
</dbReference>
<dbReference type="NCBIfam" id="TIGR02937">
    <property type="entry name" value="sigma70-ECF"/>
    <property type="match status" value="1"/>
</dbReference>
<protein>
    <submittedName>
        <fullName evidence="8">RNA polymerase sigma-70 factor (ECF subfamily)</fullName>
    </submittedName>
</protein>
<evidence type="ECO:0000313" key="8">
    <source>
        <dbReference type="EMBL" id="MBA8950356.1"/>
    </source>
</evidence>
<dbReference type="Pfam" id="PF04542">
    <property type="entry name" value="Sigma70_r2"/>
    <property type="match status" value="1"/>
</dbReference>
<evidence type="ECO:0000313" key="9">
    <source>
        <dbReference type="Proteomes" id="UP000572680"/>
    </source>
</evidence>
<dbReference type="GO" id="GO:0003677">
    <property type="term" value="F:DNA binding"/>
    <property type="evidence" value="ECO:0007669"/>
    <property type="project" value="UniProtKB-KW"/>
</dbReference>
<accession>A0A7W3LLI5</accession>
<dbReference type="Pfam" id="PF08281">
    <property type="entry name" value="Sigma70_r4_2"/>
    <property type="match status" value="1"/>
</dbReference>
<dbReference type="GO" id="GO:0006352">
    <property type="term" value="P:DNA-templated transcription initiation"/>
    <property type="evidence" value="ECO:0007669"/>
    <property type="project" value="InterPro"/>
</dbReference>
<dbReference type="AlphaFoldDB" id="A0A7W3LLI5"/>
<dbReference type="EMBL" id="JACJIA010000002">
    <property type="protein sequence ID" value="MBA8950356.1"/>
    <property type="molecule type" value="Genomic_DNA"/>
</dbReference>
<dbReference type="InterPro" id="IPR013324">
    <property type="entry name" value="RNA_pol_sigma_r3/r4-like"/>
</dbReference>
<keyword evidence="9" id="KW-1185">Reference proteome</keyword>
<evidence type="ECO:0000256" key="5">
    <source>
        <dbReference type="ARBA" id="ARBA00023163"/>
    </source>
</evidence>
<dbReference type="Gene3D" id="1.10.10.10">
    <property type="entry name" value="Winged helix-like DNA-binding domain superfamily/Winged helix DNA-binding domain"/>
    <property type="match status" value="1"/>
</dbReference>
<keyword evidence="5" id="KW-0804">Transcription</keyword>
<dbReference type="SUPFAM" id="SSF88659">
    <property type="entry name" value="Sigma3 and sigma4 domains of RNA polymerase sigma factors"/>
    <property type="match status" value="1"/>
</dbReference>
<keyword evidence="2" id="KW-0805">Transcription regulation</keyword>
<evidence type="ECO:0000256" key="1">
    <source>
        <dbReference type="ARBA" id="ARBA00010641"/>
    </source>
</evidence>
<dbReference type="Gene3D" id="1.10.1740.10">
    <property type="match status" value="1"/>
</dbReference>
<evidence type="ECO:0000259" key="6">
    <source>
        <dbReference type="Pfam" id="PF04542"/>
    </source>
</evidence>
<dbReference type="InterPro" id="IPR036388">
    <property type="entry name" value="WH-like_DNA-bd_sf"/>
</dbReference>
<dbReference type="GO" id="GO:0016987">
    <property type="term" value="F:sigma factor activity"/>
    <property type="evidence" value="ECO:0007669"/>
    <property type="project" value="UniProtKB-KW"/>
</dbReference>
<feature type="domain" description="RNA polymerase sigma-70 region 2" evidence="6">
    <location>
        <begin position="26"/>
        <end position="91"/>
    </location>
</feature>
<evidence type="ECO:0000256" key="3">
    <source>
        <dbReference type="ARBA" id="ARBA00023082"/>
    </source>
</evidence>
<evidence type="ECO:0000256" key="2">
    <source>
        <dbReference type="ARBA" id="ARBA00023015"/>
    </source>
</evidence>
<dbReference type="InterPro" id="IPR014284">
    <property type="entry name" value="RNA_pol_sigma-70_dom"/>
</dbReference>